<dbReference type="Pfam" id="PF00989">
    <property type="entry name" value="PAS"/>
    <property type="match status" value="1"/>
</dbReference>
<sequence>MEAGETLHGAGYSPQEGETLLRVISDTTNDAIIMMDEEYNVTSWNKTAQTTFNYTPQDILGKNMLDTLIAEQFHQTLIKNLCALRDDETCGIGTPFYIMAFGKDRQEVFCRLNISAIRVGGKVQTVMVIRETIDFKLKQNLTTLRKVTETMSLGLCVTDMNGSILYVNPAMAAIHGYSVKELSGKGVTDVFYALFIVAAQNNFVTKDIELISKRKDKVSVSVVLNSDIVRNDNGEPIAIFMTCQDITSCKKLEVEVCTYKETLQDKIKERSLLLKTNDDLQLEIVRSRQHQEMFDTKIKDLNMLLKEVHHRVKNNLQIINSLLSLQSEKLTDKDMLGMFKDIQNRVRAMALIHEKLYQSACMSELNFYEYIQDLTYELVNSYSDNTYKVELLLEIDIQTIDIDIAIPCGLVINELISNALKYAFQNSKAGKIRIVFYKNADSKYVLMISDDGVGVKNGIDFRNTKSLGLRLVHDLITRKLKGTLDVDTDNGTKYKMVF</sequence>
<dbReference type="PROSITE" id="PS50112">
    <property type="entry name" value="PAS"/>
    <property type="match status" value="2"/>
</dbReference>
<dbReference type="PANTHER" id="PTHR43065:SF23">
    <property type="entry name" value="SENSOR HISTIDINE KINASE PDTAS"/>
    <property type="match status" value="1"/>
</dbReference>
<proteinExistence type="predicted"/>
<evidence type="ECO:0000259" key="7">
    <source>
        <dbReference type="PROSITE" id="PS50112"/>
    </source>
</evidence>
<dbReference type="Pfam" id="PF07568">
    <property type="entry name" value="HisKA_2"/>
    <property type="match status" value="1"/>
</dbReference>
<evidence type="ECO:0000256" key="4">
    <source>
        <dbReference type="ARBA" id="ARBA00022777"/>
    </source>
</evidence>
<dbReference type="EMBL" id="JABXWD010000003">
    <property type="protein sequence ID" value="MBV6340030.1"/>
    <property type="molecule type" value="Genomic_DNA"/>
</dbReference>
<dbReference type="PANTHER" id="PTHR43065">
    <property type="entry name" value="SENSOR HISTIDINE KINASE"/>
    <property type="match status" value="1"/>
</dbReference>
<comment type="caution">
    <text evidence="8">The sequence shown here is derived from an EMBL/GenBank/DDBJ whole genome shotgun (WGS) entry which is preliminary data.</text>
</comment>
<reference evidence="8 9" key="1">
    <citation type="journal article" date="2020" name="J Geophys Res Biogeosci">
        <title>Magnetotaxis as an Adaptation to Enable Bacterial Shuttling of Microbial Sulfur and Sulfur Cycling Across Aquatic Oxic#Anoxic Interfaces.</title>
        <authorList>
            <person name="Li J."/>
            <person name="Liu P."/>
            <person name="Wang J."/>
            <person name="Roberts A.P."/>
            <person name="Pan Y."/>
        </authorList>
    </citation>
    <scope>NUCLEOTIDE SEQUENCE [LARGE SCALE GENOMIC DNA]</scope>
    <source>
        <strain evidence="8 9">MYR-1_YQ</strain>
    </source>
</reference>
<evidence type="ECO:0000256" key="6">
    <source>
        <dbReference type="ARBA" id="ARBA00023012"/>
    </source>
</evidence>
<name>A0ABS6RUL1_9BACT</name>
<evidence type="ECO:0000256" key="1">
    <source>
        <dbReference type="ARBA" id="ARBA00022553"/>
    </source>
</evidence>
<evidence type="ECO:0000313" key="9">
    <source>
        <dbReference type="Proteomes" id="UP001196980"/>
    </source>
</evidence>
<organism evidence="8 9">
    <name type="scientific">Candidatus Magnetobacterium casense</name>
    <dbReference type="NCBI Taxonomy" id="1455061"/>
    <lineage>
        <taxon>Bacteria</taxon>
        <taxon>Pseudomonadati</taxon>
        <taxon>Nitrospirota</taxon>
        <taxon>Thermodesulfovibrionia</taxon>
        <taxon>Thermodesulfovibrionales</taxon>
        <taxon>Candidatus Magnetobacteriaceae</taxon>
        <taxon>Candidatus Magnetobacterium</taxon>
    </lineage>
</organism>
<evidence type="ECO:0000313" key="8">
    <source>
        <dbReference type="EMBL" id="MBV6340030.1"/>
    </source>
</evidence>
<keyword evidence="5" id="KW-0067">ATP-binding</keyword>
<keyword evidence="9" id="KW-1185">Reference proteome</keyword>
<evidence type="ECO:0000256" key="2">
    <source>
        <dbReference type="ARBA" id="ARBA00022679"/>
    </source>
</evidence>
<dbReference type="RefSeq" id="WP_218250648.1">
    <property type="nucleotide sequence ID" value="NZ_JABXWD010000003.1"/>
</dbReference>
<dbReference type="InterPro" id="IPR003594">
    <property type="entry name" value="HATPase_dom"/>
</dbReference>
<dbReference type="InterPro" id="IPR000014">
    <property type="entry name" value="PAS"/>
</dbReference>
<keyword evidence="2" id="KW-0808">Transferase</keyword>
<dbReference type="Proteomes" id="UP001196980">
    <property type="component" value="Unassembled WGS sequence"/>
</dbReference>
<gene>
    <name evidence="8" type="ORF">HWQ67_00375</name>
</gene>
<dbReference type="SMART" id="SM00091">
    <property type="entry name" value="PAS"/>
    <property type="match status" value="2"/>
</dbReference>
<protein>
    <submittedName>
        <fullName evidence="8">PAS domain S-box protein</fullName>
    </submittedName>
</protein>
<dbReference type="Pfam" id="PF02518">
    <property type="entry name" value="HATPase_c"/>
    <property type="match status" value="1"/>
</dbReference>
<feature type="domain" description="PAS" evidence="7">
    <location>
        <begin position="17"/>
        <end position="88"/>
    </location>
</feature>
<feature type="domain" description="PAS" evidence="7">
    <location>
        <begin position="140"/>
        <end position="185"/>
    </location>
</feature>
<dbReference type="Pfam" id="PF13426">
    <property type="entry name" value="PAS_9"/>
    <property type="match status" value="1"/>
</dbReference>
<keyword evidence="1" id="KW-0597">Phosphoprotein</keyword>
<accession>A0ABS6RUL1</accession>
<keyword evidence="4" id="KW-0418">Kinase</keyword>
<keyword evidence="6" id="KW-0902">Two-component regulatory system</keyword>
<dbReference type="InterPro" id="IPR011495">
    <property type="entry name" value="Sig_transdc_His_kin_sub2_dim/P"/>
</dbReference>
<evidence type="ECO:0000256" key="5">
    <source>
        <dbReference type="ARBA" id="ARBA00022840"/>
    </source>
</evidence>
<keyword evidence="3" id="KW-0547">Nucleotide-binding</keyword>
<evidence type="ECO:0000256" key="3">
    <source>
        <dbReference type="ARBA" id="ARBA00022741"/>
    </source>
</evidence>
<dbReference type="NCBIfam" id="TIGR00229">
    <property type="entry name" value="sensory_box"/>
    <property type="match status" value="2"/>
</dbReference>
<dbReference type="CDD" id="cd00130">
    <property type="entry name" value="PAS"/>
    <property type="match status" value="2"/>
</dbReference>
<dbReference type="InterPro" id="IPR013767">
    <property type="entry name" value="PAS_fold"/>
</dbReference>